<accession>A0A1Q9C5G3</accession>
<gene>
    <name evidence="2" type="ORF">AK812_SmicGene41693</name>
</gene>
<name>A0A1Q9C5G3_SYMMI</name>
<feature type="compositionally biased region" description="Polar residues" evidence="1">
    <location>
        <begin position="129"/>
        <end position="138"/>
    </location>
</feature>
<feature type="region of interest" description="Disordered" evidence="1">
    <location>
        <begin position="160"/>
        <end position="198"/>
    </location>
</feature>
<protein>
    <submittedName>
        <fullName evidence="2">Uncharacterized protein</fullName>
    </submittedName>
</protein>
<evidence type="ECO:0000313" key="3">
    <source>
        <dbReference type="Proteomes" id="UP000186817"/>
    </source>
</evidence>
<reference evidence="2 3" key="1">
    <citation type="submission" date="2016-02" db="EMBL/GenBank/DDBJ databases">
        <title>Genome analysis of coral dinoflagellate symbionts highlights evolutionary adaptations to a symbiotic lifestyle.</title>
        <authorList>
            <person name="Aranda M."/>
            <person name="Li Y."/>
            <person name="Liew Y.J."/>
            <person name="Baumgarten S."/>
            <person name="Simakov O."/>
            <person name="Wilson M."/>
            <person name="Piel J."/>
            <person name="Ashoor H."/>
            <person name="Bougouffa S."/>
            <person name="Bajic V.B."/>
            <person name="Ryu T."/>
            <person name="Ravasi T."/>
            <person name="Bayer T."/>
            <person name="Micklem G."/>
            <person name="Kim H."/>
            <person name="Bhak J."/>
            <person name="Lajeunesse T.C."/>
            <person name="Voolstra C.R."/>
        </authorList>
    </citation>
    <scope>NUCLEOTIDE SEQUENCE [LARGE SCALE GENOMIC DNA]</scope>
    <source>
        <strain evidence="2 3">CCMP2467</strain>
    </source>
</reference>
<organism evidence="2 3">
    <name type="scientific">Symbiodinium microadriaticum</name>
    <name type="common">Dinoflagellate</name>
    <name type="synonym">Zooxanthella microadriatica</name>
    <dbReference type="NCBI Taxonomy" id="2951"/>
    <lineage>
        <taxon>Eukaryota</taxon>
        <taxon>Sar</taxon>
        <taxon>Alveolata</taxon>
        <taxon>Dinophyceae</taxon>
        <taxon>Suessiales</taxon>
        <taxon>Symbiodiniaceae</taxon>
        <taxon>Symbiodinium</taxon>
    </lineage>
</organism>
<feature type="compositionally biased region" description="Basic and acidic residues" evidence="1">
    <location>
        <begin position="111"/>
        <end position="124"/>
    </location>
</feature>
<feature type="compositionally biased region" description="Basic and acidic residues" evidence="1">
    <location>
        <begin position="176"/>
        <end position="198"/>
    </location>
</feature>
<sequence length="260" mass="28619">MVEFGVQLQLGMFQDLDSNARAPHCGCLGTIGCASCMGPNILPPRGWLSAFAALVLGWRGQSLPSGGHMLLVNLGLTYHRAATCLEAGRRHSAALVLERAPSWPREWVDTAKRQAPGHEGDCNRRQRQAPGQVQLASSRAVNMDGLRGAFKSKTGLFDKAQNHPKAAQADDVAGPSEKKSRTERDKAPQQDHVPKDPRISEAALRFKPDDVPLEQFLEMRERAKQQLQQYEAAGIPMDTYITSSGAVWTRDIFKELELLP</sequence>
<dbReference type="Proteomes" id="UP000186817">
    <property type="component" value="Unassembled WGS sequence"/>
</dbReference>
<comment type="caution">
    <text evidence="2">The sequence shown here is derived from an EMBL/GenBank/DDBJ whole genome shotgun (WGS) entry which is preliminary data.</text>
</comment>
<proteinExistence type="predicted"/>
<keyword evidence="3" id="KW-1185">Reference proteome</keyword>
<dbReference type="AlphaFoldDB" id="A0A1Q9C5G3"/>
<evidence type="ECO:0000256" key="1">
    <source>
        <dbReference type="SAM" id="MobiDB-lite"/>
    </source>
</evidence>
<evidence type="ECO:0000313" key="2">
    <source>
        <dbReference type="EMBL" id="OLP78161.1"/>
    </source>
</evidence>
<dbReference type="OrthoDB" id="408182at2759"/>
<feature type="region of interest" description="Disordered" evidence="1">
    <location>
        <begin position="111"/>
        <end position="138"/>
    </location>
</feature>
<dbReference type="EMBL" id="LSRX01001654">
    <property type="protein sequence ID" value="OLP78161.1"/>
    <property type="molecule type" value="Genomic_DNA"/>
</dbReference>